<protein>
    <submittedName>
        <fullName evidence="2">Uncharacterized protein</fullName>
    </submittedName>
</protein>
<organism evidence="2 3">
    <name type="scientific">Trifolium medium</name>
    <dbReference type="NCBI Taxonomy" id="97028"/>
    <lineage>
        <taxon>Eukaryota</taxon>
        <taxon>Viridiplantae</taxon>
        <taxon>Streptophyta</taxon>
        <taxon>Embryophyta</taxon>
        <taxon>Tracheophyta</taxon>
        <taxon>Spermatophyta</taxon>
        <taxon>Magnoliopsida</taxon>
        <taxon>eudicotyledons</taxon>
        <taxon>Gunneridae</taxon>
        <taxon>Pentapetalae</taxon>
        <taxon>rosids</taxon>
        <taxon>fabids</taxon>
        <taxon>Fabales</taxon>
        <taxon>Fabaceae</taxon>
        <taxon>Papilionoideae</taxon>
        <taxon>50 kb inversion clade</taxon>
        <taxon>NPAAA clade</taxon>
        <taxon>Hologalegina</taxon>
        <taxon>IRL clade</taxon>
        <taxon>Trifolieae</taxon>
        <taxon>Trifolium</taxon>
    </lineage>
</organism>
<evidence type="ECO:0000256" key="1">
    <source>
        <dbReference type="SAM" id="MobiDB-lite"/>
    </source>
</evidence>
<feature type="non-terminal residue" evidence="2">
    <location>
        <position position="1"/>
    </location>
</feature>
<evidence type="ECO:0000313" key="2">
    <source>
        <dbReference type="EMBL" id="MCI52945.1"/>
    </source>
</evidence>
<dbReference type="AlphaFoldDB" id="A0A392SY12"/>
<dbReference type="EMBL" id="LXQA010455423">
    <property type="protein sequence ID" value="MCI52945.1"/>
    <property type="molecule type" value="Genomic_DNA"/>
</dbReference>
<keyword evidence="3" id="KW-1185">Reference proteome</keyword>
<proteinExistence type="predicted"/>
<comment type="caution">
    <text evidence="2">The sequence shown here is derived from an EMBL/GenBank/DDBJ whole genome shotgun (WGS) entry which is preliminary data.</text>
</comment>
<dbReference type="Proteomes" id="UP000265520">
    <property type="component" value="Unassembled WGS sequence"/>
</dbReference>
<evidence type="ECO:0000313" key="3">
    <source>
        <dbReference type="Proteomes" id="UP000265520"/>
    </source>
</evidence>
<sequence length="53" mass="6019">EDSDDDAVVIPDDDPIAFRNYLEYMLLHHPFEELDSSEDSKSSEDSEEDADNG</sequence>
<name>A0A392SY12_9FABA</name>
<feature type="region of interest" description="Disordered" evidence="1">
    <location>
        <begin position="32"/>
        <end position="53"/>
    </location>
</feature>
<reference evidence="2 3" key="1">
    <citation type="journal article" date="2018" name="Front. Plant Sci.">
        <title>Red Clover (Trifolium pratense) and Zigzag Clover (T. medium) - A Picture of Genomic Similarities and Differences.</title>
        <authorList>
            <person name="Dluhosova J."/>
            <person name="Istvanek J."/>
            <person name="Nedelnik J."/>
            <person name="Repkova J."/>
        </authorList>
    </citation>
    <scope>NUCLEOTIDE SEQUENCE [LARGE SCALE GENOMIC DNA]</scope>
    <source>
        <strain evidence="3">cv. 10/8</strain>
        <tissue evidence="2">Leaf</tissue>
    </source>
</reference>
<accession>A0A392SY12</accession>